<proteinExistence type="inferred from homology"/>
<dbReference type="SUPFAM" id="SSF51735">
    <property type="entry name" value="NAD(P)-binding Rossmann-fold domains"/>
    <property type="match status" value="1"/>
</dbReference>
<dbReference type="Gene3D" id="3.40.50.720">
    <property type="entry name" value="NAD(P)-binding Rossmann-like Domain"/>
    <property type="match status" value="1"/>
</dbReference>
<dbReference type="Pfam" id="PF13561">
    <property type="entry name" value="adh_short_C2"/>
    <property type="match status" value="1"/>
</dbReference>
<dbReference type="PANTHER" id="PTHR42879">
    <property type="entry name" value="3-OXOACYL-(ACYL-CARRIER-PROTEIN) REDUCTASE"/>
    <property type="match status" value="1"/>
</dbReference>
<dbReference type="InterPro" id="IPR036291">
    <property type="entry name" value="NAD(P)-bd_dom_sf"/>
</dbReference>
<dbReference type="PRINTS" id="PR00081">
    <property type="entry name" value="GDHRDH"/>
</dbReference>
<comment type="caution">
    <text evidence="2">The sequence shown here is derived from an EMBL/GenBank/DDBJ whole genome shotgun (WGS) entry which is preliminary data.</text>
</comment>
<reference evidence="2" key="2">
    <citation type="submission" date="2020-09" db="EMBL/GenBank/DDBJ databases">
        <authorList>
            <person name="Sun Q."/>
            <person name="Zhou Y."/>
        </authorList>
    </citation>
    <scope>NUCLEOTIDE SEQUENCE</scope>
    <source>
        <strain evidence="2">CGMCC 1.15958</strain>
    </source>
</reference>
<reference evidence="2" key="1">
    <citation type="journal article" date="2014" name="Int. J. Syst. Evol. Microbiol.">
        <title>Complete genome sequence of Corynebacterium casei LMG S-19264T (=DSM 44701T), isolated from a smear-ripened cheese.</title>
        <authorList>
            <consortium name="US DOE Joint Genome Institute (JGI-PGF)"/>
            <person name="Walter F."/>
            <person name="Albersmeier A."/>
            <person name="Kalinowski J."/>
            <person name="Ruckert C."/>
        </authorList>
    </citation>
    <scope>NUCLEOTIDE SEQUENCE</scope>
    <source>
        <strain evidence="2">CGMCC 1.15958</strain>
    </source>
</reference>
<keyword evidence="3" id="KW-1185">Reference proteome</keyword>
<dbReference type="RefSeq" id="WP_188765742.1">
    <property type="nucleotide sequence ID" value="NZ_BMKK01000003.1"/>
</dbReference>
<sequence length="262" mass="27875">MNLDLTGKTAFVCGSTQGIGKATAIELALLGASITLVARNEEKLKAVLDELPRKKGQKHRYLLIDFSKTNQIKSRIERHLKKYPEAHILVNNTGGPVGGAVLEASTELFTQTFNEHVVSAQVMTQAIAPLMIKTGFGRIINITSVGMKQPIVGLGVSNTIRGAMGNWAKSMANELGKFGITTNNVLPGYTTTARLQKVNEMRAASTNKSVAEVEQELIKDIPIGRFTSPQETAAVVAFLCSPAAASVNGVSIPVDGGKTSSL</sequence>
<protein>
    <submittedName>
        <fullName evidence="2">Short-chain dehydrogenase</fullName>
    </submittedName>
</protein>
<evidence type="ECO:0000313" key="3">
    <source>
        <dbReference type="Proteomes" id="UP000609064"/>
    </source>
</evidence>
<comment type="similarity">
    <text evidence="1">Belongs to the short-chain dehydrogenases/reductases (SDR) family.</text>
</comment>
<dbReference type="EMBL" id="BMKK01000003">
    <property type="protein sequence ID" value="GGD54362.1"/>
    <property type="molecule type" value="Genomic_DNA"/>
</dbReference>
<organism evidence="2 3">
    <name type="scientific">Emticicia aquatilis</name>
    <dbReference type="NCBI Taxonomy" id="1537369"/>
    <lineage>
        <taxon>Bacteria</taxon>
        <taxon>Pseudomonadati</taxon>
        <taxon>Bacteroidota</taxon>
        <taxon>Cytophagia</taxon>
        <taxon>Cytophagales</taxon>
        <taxon>Leadbetterellaceae</taxon>
        <taxon>Emticicia</taxon>
    </lineage>
</organism>
<accession>A0A916YNW2</accession>
<gene>
    <name evidence="2" type="ORF">GCM10011514_18110</name>
</gene>
<dbReference type="Proteomes" id="UP000609064">
    <property type="component" value="Unassembled WGS sequence"/>
</dbReference>
<dbReference type="InterPro" id="IPR050259">
    <property type="entry name" value="SDR"/>
</dbReference>
<name>A0A916YNW2_9BACT</name>
<dbReference type="InterPro" id="IPR002347">
    <property type="entry name" value="SDR_fam"/>
</dbReference>
<dbReference type="PANTHER" id="PTHR42879:SF6">
    <property type="entry name" value="NADPH-DEPENDENT REDUCTASE BACG"/>
    <property type="match status" value="1"/>
</dbReference>
<evidence type="ECO:0000256" key="1">
    <source>
        <dbReference type="ARBA" id="ARBA00006484"/>
    </source>
</evidence>
<dbReference type="AlphaFoldDB" id="A0A916YNW2"/>
<evidence type="ECO:0000313" key="2">
    <source>
        <dbReference type="EMBL" id="GGD54362.1"/>
    </source>
</evidence>